<reference evidence="3" key="1">
    <citation type="journal article" date="2018" name="Int. J. Syst. Evol. Microbiol.">
        <title>Jatrophihabitans telluris sp. nov., isolated from sediment soil of lava forest wetlands and the emended description of the genus Jatrophihabitans.</title>
        <authorList>
            <person name="Lee K.C."/>
            <person name="Suh M.K."/>
            <person name="Eom M.K."/>
            <person name="Kim K.K."/>
            <person name="Kim J.S."/>
            <person name="Kim D.S."/>
            <person name="Ko S.H."/>
            <person name="Shin Y.K."/>
            <person name="Lee J.S."/>
        </authorList>
    </citation>
    <scope>NUCLEOTIDE SEQUENCE</scope>
    <source>
        <strain evidence="3">N237</strain>
    </source>
</reference>
<dbReference type="RefSeq" id="WP_249772683.1">
    <property type="nucleotide sequence ID" value="NZ_CP097332.1"/>
</dbReference>
<dbReference type="InterPro" id="IPR000873">
    <property type="entry name" value="AMP-dep_synth/lig_dom"/>
</dbReference>
<feature type="domain" description="AMP-dependent synthetase/ligase" evidence="1">
    <location>
        <begin position="20"/>
        <end position="389"/>
    </location>
</feature>
<dbReference type="InterPro" id="IPR042099">
    <property type="entry name" value="ANL_N_sf"/>
</dbReference>
<dbReference type="InterPro" id="IPR020845">
    <property type="entry name" value="AMP-binding_CS"/>
</dbReference>
<dbReference type="PROSITE" id="PS00455">
    <property type="entry name" value="AMP_BINDING"/>
    <property type="match status" value="1"/>
</dbReference>
<dbReference type="Pfam" id="PF00501">
    <property type="entry name" value="AMP-binding"/>
    <property type="match status" value="1"/>
</dbReference>
<name>A0ABY4R1G4_9ACTN</name>
<keyword evidence="4" id="KW-1185">Reference proteome</keyword>
<reference evidence="3" key="2">
    <citation type="submission" date="2022-05" db="EMBL/GenBank/DDBJ databases">
        <authorList>
            <person name="Kim J.-S."/>
            <person name="Lee K."/>
            <person name="Suh M."/>
            <person name="Eom M."/>
            <person name="Kim J.-S."/>
            <person name="Kim D.-S."/>
            <person name="Ko S.-H."/>
            <person name="Shin Y."/>
            <person name="Lee J.-S."/>
        </authorList>
    </citation>
    <scope>NUCLEOTIDE SEQUENCE</scope>
    <source>
        <strain evidence="3">N237</strain>
    </source>
</reference>
<dbReference type="Pfam" id="PF13193">
    <property type="entry name" value="AMP-binding_C"/>
    <property type="match status" value="1"/>
</dbReference>
<dbReference type="PANTHER" id="PTHR43767:SF1">
    <property type="entry name" value="NONRIBOSOMAL PEPTIDE SYNTHASE PES1 (EUROFUNG)-RELATED"/>
    <property type="match status" value="1"/>
</dbReference>
<dbReference type="Proteomes" id="UP001056336">
    <property type="component" value="Chromosome"/>
</dbReference>
<dbReference type="EMBL" id="CP097332">
    <property type="protein sequence ID" value="UQX88869.1"/>
    <property type="molecule type" value="Genomic_DNA"/>
</dbReference>
<protein>
    <submittedName>
        <fullName evidence="3">AMP-binding protein</fullName>
    </submittedName>
</protein>
<evidence type="ECO:0000259" key="1">
    <source>
        <dbReference type="Pfam" id="PF00501"/>
    </source>
</evidence>
<sequence length="533" mass="55460">MSAATSVPPTEPSTLSALVHRAAAQRPGATAVIDGPQRLTWAQLARAVDEAAAALAGFGYARGDRIALQAPTSADFVTVYLGALRAGLVLVPVNPAYTVAELRHILADSGARMLITDSVAAIESASELTGELPALTDVVVVAPDAPEGTRTLAGLLASGRGAPPVSRDLSGDELAVLLYTSGTSGRPKGAMLSVAALLANLRQFGRLEPAPVSAEDRLFLPLPLFHVFGLNAGLGLALYYGATVVLAARFDAAWMLDTIAAEQVSVVIGAPLEFAVWAAQPSFTESFSSVRYALSGSAPLLPELVSRYAEVGVGLFEGYGLTEASPVISVNLVPSAQDPRGWLEPKAGSIGRPLPGVEVRLTDADGEPVEPGDLGTVEVRGANLFSGYWPDGRDGPDADGWFATGDLAVADDDGDLYLVGRRNDLILVNGFNVYPAEVEAVLQRSPGVREVAVLGLAGADGTEEVVAYVVIEPGTQLDPEELLEQAAGSLARFKLPRRVIEVDALPHTATGKVMKWRLRSASGGAGKPEVPGR</sequence>
<dbReference type="Gene3D" id="3.30.300.30">
    <property type="match status" value="1"/>
</dbReference>
<accession>A0ABY4R1G4</accession>
<dbReference type="SUPFAM" id="SSF56801">
    <property type="entry name" value="Acetyl-CoA synthetase-like"/>
    <property type="match status" value="1"/>
</dbReference>
<dbReference type="InterPro" id="IPR025110">
    <property type="entry name" value="AMP-bd_C"/>
</dbReference>
<dbReference type="Gene3D" id="3.40.50.12780">
    <property type="entry name" value="N-terminal domain of ligase-like"/>
    <property type="match status" value="1"/>
</dbReference>
<dbReference type="InterPro" id="IPR050237">
    <property type="entry name" value="ATP-dep_AMP-bd_enzyme"/>
</dbReference>
<evidence type="ECO:0000313" key="4">
    <source>
        <dbReference type="Proteomes" id="UP001056336"/>
    </source>
</evidence>
<evidence type="ECO:0000259" key="2">
    <source>
        <dbReference type="Pfam" id="PF13193"/>
    </source>
</evidence>
<evidence type="ECO:0000313" key="3">
    <source>
        <dbReference type="EMBL" id="UQX88869.1"/>
    </source>
</evidence>
<dbReference type="PANTHER" id="PTHR43767">
    <property type="entry name" value="LONG-CHAIN-FATTY-ACID--COA LIGASE"/>
    <property type="match status" value="1"/>
</dbReference>
<gene>
    <name evidence="3" type="ORF">M6D93_02450</name>
</gene>
<dbReference type="InterPro" id="IPR045851">
    <property type="entry name" value="AMP-bd_C_sf"/>
</dbReference>
<organism evidence="3 4">
    <name type="scientific">Jatrophihabitans telluris</name>
    <dbReference type="NCBI Taxonomy" id="2038343"/>
    <lineage>
        <taxon>Bacteria</taxon>
        <taxon>Bacillati</taxon>
        <taxon>Actinomycetota</taxon>
        <taxon>Actinomycetes</taxon>
        <taxon>Jatrophihabitantales</taxon>
        <taxon>Jatrophihabitantaceae</taxon>
        <taxon>Jatrophihabitans</taxon>
    </lineage>
</organism>
<proteinExistence type="predicted"/>
<feature type="domain" description="AMP-binding enzyme C-terminal" evidence="2">
    <location>
        <begin position="437"/>
        <end position="512"/>
    </location>
</feature>